<name>A0A183EVW7_9BILA</name>
<accession>A0A183EVW7</accession>
<protein>
    <submittedName>
        <fullName evidence="2">DUF659 domain-containing protein</fullName>
    </submittedName>
</protein>
<feature type="region of interest" description="Disordered" evidence="1">
    <location>
        <begin position="1"/>
        <end position="33"/>
    </location>
</feature>
<dbReference type="AlphaFoldDB" id="A0A183EVW7"/>
<evidence type="ECO:0000256" key="1">
    <source>
        <dbReference type="SAM" id="MobiDB-lite"/>
    </source>
</evidence>
<reference evidence="2" key="1">
    <citation type="submission" date="2016-06" db="UniProtKB">
        <authorList>
            <consortium name="WormBaseParasite"/>
        </authorList>
    </citation>
    <scope>IDENTIFICATION</scope>
</reference>
<dbReference type="WBParaSite" id="GPUH_0002513801-mRNA-1">
    <property type="protein sequence ID" value="GPUH_0002513801-mRNA-1"/>
    <property type="gene ID" value="GPUH_0002513801"/>
</dbReference>
<proteinExistence type="predicted"/>
<organism evidence="2">
    <name type="scientific">Gongylonema pulchrum</name>
    <dbReference type="NCBI Taxonomy" id="637853"/>
    <lineage>
        <taxon>Eukaryota</taxon>
        <taxon>Metazoa</taxon>
        <taxon>Ecdysozoa</taxon>
        <taxon>Nematoda</taxon>
        <taxon>Chromadorea</taxon>
        <taxon>Rhabditida</taxon>
        <taxon>Spirurina</taxon>
        <taxon>Spiruromorpha</taxon>
        <taxon>Spiruroidea</taxon>
        <taxon>Gongylonematidae</taxon>
        <taxon>Gongylonema</taxon>
    </lineage>
</organism>
<feature type="compositionally biased region" description="Polar residues" evidence="1">
    <location>
        <begin position="10"/>
        <end position="27"/>
    </location>
</feature>
<evidence type="ECO:0000313" key="2">
    <source>
        <dbReference type="WBParaSite" id="GPUH_0002513801-mRNA-1"/>
    </source>
</evidence>
<sequence>LSSKNEPKSQSKSTRPLISGASAPSTSKDSRVVPDEKASRILKDIDNALAQVMLEVERALTQTDTEYAKEKLRCVKFFTVVKANGSSSITKAACFFIDSDEKYGMDLMNRPFSYVVVMNSAHINVEKWLLANNMSGGDSMLNHWAALKSQMILLFSSLEQHGEPTHLVNRTVIQYLYHSVRPLFKDAVKFK</sequence>